<dbReference type="RefSeq" id="WP_203718263.1">
    <property type="nucleotide sequence ID" value="NZ_BONE01000089.1"/>
</dbReference>
<reference evidence="2 3" key="1">
    <citation type="submission" date="2021-01" db="EMBL/GenBank/DDBJ databases">
        <title>Whole genome shotgun sequence of Asanoa siamensis NBRC 107932.</title>
        <authorList>
            <person name="Komaki H."/>
            <person name="Tamura T."/>
        </authorList>
    </citation>
    <scope>NUCLEOTIDE SEQUENCE [LARGE SCALE GENOMIC DNA]</scope>
    <source>
        <strain evidence="2 3">NBRC 107932</strain>
    </source>
</reference>
<dbReference type="Proteomes" id="UP000604117">
    <property type="component" value="Unassembled WGS sequence"/>
</dbReference>
<comment type="caution">
    <text evidence="2">The sequence shown here is derived from an EMBL/GenBank/DDBJ whole genome shotgun (WGS) entry which is preliminary data.</text>
</comment>
<proteinExistence type="predicted"/>
<keyword evidence="1" id="KW-0175">Coiled coil</keyword>
<sequence length="314" mass="34184">MADEIERRVAAAAEAVREHEVMTRRGADLDARASELITRLSGLRATHLAEQRDVDKLEGMSLTRVLASLRGARDDLLARERAEADAARYQVADAEARLAMVRREQEATRERLRRLSSAPREYAAVLAEKEQHLRSSGDPRGPRLLALADERGRLTSELRELSEALRAADAADTALAEVQRKVGSAGGWSTYDTFFGGGIVGSAMKHARLDEAAQAAAHADRCLAVLRTELADVPGSGPTAPRLAVDGLTRFVDVWFDNVFTDFAVRERIKQAAANVEQCVALVREVRSGLDQRAEAARARLAAIDVERGALLTG</sequence>
<feature type="coiled-coil region" evidence="1">
    <location>
        <begin position="77"/>
        <end position="111"/>
    </location>
</feature>
<evidence type="ECO:0000256" key="1">
    <source>
        <dbReference type="SAM" id="Coils"/>
    </source>
</evidence>
<dbReference type="EMBL" id="BONE01000089">
    <property type="protein sequence ID" value="GIF77408.1"/>
    <property type="molecule type" value="Genomic_DNA"/>
</dbReference>
<evidence type="ECO:0000313" key="3">
    <source>
        <dbReference type="Proteomes" id="UP000604117"/>
    </source>
</evidence>
<organism evidence="2 3">
    <name type="scientific">Asanoa siamensis</name>
    <dbReference type="NCBI Taxonomy" id="926357"/>
    <lineage>
        <taxon>Bacteria</taxon>
        <taxon>Bacillati</taxon>
        <taxon>Actinomycetota</taxon>
        <taxon>Actinomycetes</taxon>
        <taxon>Micromonosporales</taxon>
        <taxon>Micromonosporaceae</taxon>
        <taxon>Asanoa</taxon>
    </lineage>
</organism>
<feature type="coiled-coil region" evidence="1">
    <location>
        <begin position="144"/>
        <end position="181"/>
    </location>
</feature>
<name>A0ABQ4D2B3_9ACTN</name>
<evidence type="ECO:0000313" key="2">
    <source>
        <dbReference type="EMBL" id="GIF77408.1"/>
    </source>
</evidence>
<accession>A0ABQ4D2B3</accession>
<protein>
    <submittedName>
        <fullName evidence="2">Uncharacterized protein</fullName>
    </submittedName>
</protein>
<gene>
    <name evidence="2" type="ORF">Asi02nite_69260</name>
</gene>
<keyword evidence="3" id="KW-1185">Reference proteome</keyword>